<evidence type="ECO:0000313" key="2">
    <source>
        <dbReference type="EMBL" id="TGM03482.1"/>
    </source>
</evidence>
<dbReference type="RefSeq" id="WP_100762207.1">
    <property type="nucleotide sequence ID" value="NZ_NPDS01000003.1"/>
</dbReference>
<dbReference type="EMBL" id="RQGN01000045">
    <property type="protein sequence ID" value="TGM03482.1"/>
    <property type="molecule type" value="Genomic_DNA"/>
</dbReference>
<dbReference type="AlphaFoldDB" id="A0A2M9Z156"/>
<reference evidence="2 4" key="2">
    <citation type="journal article" date="2019" name="PLoS Negl. Trop. Dis.">
        <title>Revisiting the worldwide diversity of Leptospira species in the environment.</title>
        <authorList>
            <person name="Vincent A.T."/>
            <person name="Schiettekatte O."/>
            <person name="Bourhy P."/>
            <person name="Veyrier F.J."/>
            <person name="Picardeau M."/>
        </authorList>
    </citation>
    <scope>NUCLEOTIDE SEQUENCE [LARGE SCALE GENOMIC DNA]</scope>
    <source>
        <strain evidence="2 4">201702444</strain>
    </source>
</reference>
<dbReference type="OrthoDB" id="331798at2"/>
<keyword evidence="3" id="KW-1185">Reference proteome</keyword>
<dbReference type="Proteomes" id="UP000298429">
    <property type="component" value="Unassembled WGS sequence"/>
</dbReference>
<evidence type="ECO:0000313" key="1">
    <source>
        <dbReference type="EMBL" id="PJZ57510.1"/>
    </source>
</evidence>
<dbReference type="Proteomes" id="UP000231879">
    <property type="component" value="Unassembled WGS sequence"/>
</dbReference>
<sequence>MNSLSTQIFQDIYHASQSGRMTTMEDLEINTAKSAFQLRPHLEDLKESSLVVEHPEGFEIAPSGTHYYKSRWG</sequence>
<comment type="caution">
    <text evidence="2">The sequence shown here is derived from an EMBL/GenBank/DDBJ whole genome shotgun (WGS) entry which is preliminary data.</text>
</comment>
<evidence type="ECO:0000313" key="4">
    <source>
        <dbReference type="Proteomes" id="UP000298429"/>
    </source>
</evidence>
<organism evidence="2 4">
    <name type="scientific">Leptospira barantonii</name>
    <dbReference type="NCBI Taxonomy" id="2023184"/>
    <lineage>
        <taxon>Bacteria</taxon>
        <taxon>Pseudomonadati</taxon>
        <taxon>Spirochaetota</taxon>
        <taxon>Spirochaetia</taxon>
        <taxon>Leptospirales</taxon>
        <taxon>Leptospiraceae</taxon>
        <taxon>Leptospira</taxon>
    </lineage>
</organism>
<accession>A0A2M9Z156</accession>
<dbReference type="EMBL" id="NPDS01000003">
    <property type="protein sequence ID" value="PJZ57510.1"/>
    <property type="molecule type" value="Genomic_DNA"/>
</dbReference>
<protein>
    <submittedName>
        <fullName evidence="2">Uncharacterized protein</fullName>
    </submittedName>
</protein>
<evidence type="ECO:0000313" key="3">
    <source>
        <dbReference type="Proteomes" id="UP000231879"/>
    </source>
</evidence>
<reference evidence="1 3" key="1">
    <citation type="submission" date="2017-07" db="EMBL/GenBank/DDBJ databases">
        <title>Leptospira spp. isolated from tropical soils.</title>
        <authorList>
            <person name="Thibeaux R."/>
            <person name="Iraola G."/>
            <person name="Ferres I."/>
            <person name="Bierque E."/>
            <person name="Girault D."/>
            <person name="Soupe-Gilbert M.-E."/>
            <person name="Picardeau M."/>
            <person name="Goarant C."/>
        </authorList>
    </citation>
    <scope>NUCLEOTIDE SEQUENCE [LARGE SCALE GENOMIC DNA]</scope>
    <source>
        <strain evidence="1 3">FH4-C-A1</strain>
    </source>
</reference>
<proteinExistence type="predicted"/>
<name>A0A2M9Z156_9LEPT</name>
<gene>
    <name evidence="1" type="ORF">CH367_09190</name>
    <name evidence="2" type="ORF">EHQ76_09720</name>
</gene>